<protein>
    <submittedName>
        <fullName evidence="3">Uncharacterized protein</fullName>
    </submittedName>
</protein>
<sequence>MSGMVAVVVGKMVLFTHCWQCDRVNIWMGQKIGVDYTLIVSIIIKNYTLDHMFTECGFHCNNYWTMGLDNGAIGHFDFTANWKLEQLFVESMFD</sequence>
<evidence type="ECO:0000313" key="2">
    <source>
        <dbReference type="Proteomes" id="UP000887565"/>
    </source>
</evidence>
<reference evidence="3" key="1">
    <citation type="submission" date="2022-11" db="UniProtKB">
        <authorList>
            <consortium name="WormBaseParasite"/>
        </authorList>
    </citation>
    <scope>IDENTIFICATION</scope>
</reference>
<name>A0A915JF08_ROMCU</name>
<dbReference type="AlphaFoldDB" id="A0A915JF08"/>
<accession>A0A915JF08</accession>
<dbReference type="Proteomes" id="UP000887565">
    <property type="component" value="Unplaced"/>
</dbReference>
<feature type="chain" id="PRO_5037839428" evidence="1">
    <location>
        <begin position="19"/>
        <end position="94"/>
    </location>
</feature>
<dbReference type="WBParaSite" id="nRc.2.0.1.t25110-RA">
    <property type="protein sequence ID" value="nRc.2.0.1.t25110-RA"/>
    <property type="gene ID" value="nRc.2.0.1.g25110"/>
</dbReference>
<organism evidence="2 3">
    <name type="scientific">Romanomermis culicivorax</name>
    <name type="common">Nematode worm</name>
    <dbReference type="NCBI Taxonomy" id="13658"/>
    <lineage>
        <taxon>Eukaryota</taxon>
        <taxon>Metazoa</taxon>
        <taxon>Ecdysozoa</taxon>
        <taxon>Nematoda</taxon>
        <taxon>Enoplea</taxon>
        <taxon>Dorylaimia</taxon>
        <taxon>Mermithida</taxon>
        <taxon>Mermithoidea</taxon>
        <taxon>Mermithidae</taxon>
        <taxon>Romanomermis</taxon>
    </lineage>
</organism>
<evidence type="ECO:0000313" key="3">
    <source>
        <dbReference type="WBParaSite" id="nRc.2.0.1.t25110-RA"/>
    </source>
</evidence>
<keyword evidence="1" id="KW-0732">Signal</keyword>
<proteinExistence type="predicted"/>
<feature type="signal peptide" evidence="1">
    <location>
        <begin position="1"/>
        <end position="18"/>
    </location>
</feature>
<keyword evidence="2" id="KW-1185">Reference proteome</keyword>
<evidence type="ECO:0000256" key="1">
    <source>
        <dbReference type="SAM" id="SignalP"/>
    </source>
</evidence>